<gene>
    <name evidence="3" type="ORF">SAMN04487969_1433</name>
</gene>
<dbReference type="OrthoDB" id="9811471at2"/>
<dbReference type="Gene3D" id="3.90.1300.10">
    <property type="entry name" value="Amidase signature (AS) domain"/>
    <property type="match status" value="1"/>
</dbReference>
<reference evidence="4" key="1">
    <citation type="submission" date="2016-10" db="EMBL/GenBank/DDBJ databases">
        <authorList>
            <person name="Varghese N."/>
            <person name="Submissions S."/>
        </authorList>
    </citation>
    <scope>NUCLEOTIDE SEQUENCE [LARGE SCALE GENOMIC DNA]</scope>
    <source>
        <strain evidence="4">CGMCC 1.10223</strain>
    </source>
</reference>
<dbReference type="PANTHER" id="PTHR42678">
    <property type="entry name" value="AMIDASE"/>
    <property type="match status" value="1"/>
</dbReference>
<feature type="chain" id="PRO_5038554417" evidence="1">
    <location>
        <begin position="29"/>
        <end position="649"/>
    </location>
</feature>
<keyword evidence="1" id="KW-0732">Signal</keyword>
<evidence type="ECO:0000259" key="2">
    <source>
        <dbReference type="PROSITE" id="PS51272"/>
    </source>
</evidence>
<organism evidence="3 4">
    <name type="scientific">Paenibacillus algorifonticola</name>
    <dbReference type="NCBI Taxonomy" id="684063"/>
    <lineage>
        <taxon>Bacteria</taxon>
        <taxon>Bacillati</taxon>
        <taxon>Bacillota</taxon>
        <taxon>Bacilli</taxon>
        <taxon>Bacillales</taxon>
        <taxon>Paenibacillaceae</taxon>
        <taxon>Paenibacillus</taxon>
    </lineage>
</organism>
<dbReference type="RefSeq" id="WP_046229722.1">
    <property type="nucleotide sequence ID" value="NZ_FONN01000043.1"/>
</dbReference>
<proteinExistence type="predicted"/>
<evidence type="ECO:0000313" key="3">
    <source>
        <dbReference type="EMBL" id="SFF46033.1"/>
    </source>
</evidence>
<dbReference type="PANTHER" id="PTHR42678:SF5">
    <property type="entry name" value="GLUTAMYL-TRNA(GLN) AMIDOTRANSFERASE SUBUNIT A"/>
    <property type="match status" value="1"/>
</dbReference>
<dbReference type="InterPro" id="IPR023631">
    <property type="entry name" value="Amidase_dom"/>
</dbReference>
<dbReference type="Proteomes" id="UP000183410">
    <property type="component" value="Unassembled WGS sequence"/>
</dbReference>
<dbReference type="AlphaFoldDB" id="A0A1I2IWN9"/>
<feature type="signal peptide" evidence="1">
    <location>
        <begin position="1"/>
        <end position="28"/>
    </location>
</feature>
<dbReference type="SUPFAM" id="SSF75304">
    <property type="entry name" value="Amidase signature (AS) enzymes"/>
    <property type="match status" value="1"/>
</dbReference>
<dbReference type="PROSITE" id="PS51272">
    <property type="entry name" value="SLH"/>
    <property type="match status" value="1"/>
</dbReference>
<dbReference type="EMBL" id="FONN01000043">
    <property type="protein sequence ID" value="SFF46033.1"/>
    <property type="molecule type" value="Genomic_DNA"/>
</dbReference>
<dbReference type="Pfam" id="PF01425">
    <property type="entry name" value="Amidase"/>
    <property type="match status" value="1"/>
</dbReference>
<keyword evidence="3" id="KW-0808">Transferase</keyword>
<keyword evidence="4" id="KW-1185">Reference proteome</keyword>
<feature type="domain" description="SLH" evidence="2">
    <location>
        <begin position="109"/>
        <end position="172"/>
    </location>
</feature>
<dbReference type="InterPro" id="IPR020556">
    <property type="entry name" value="Amidase_CS"/>
</dbReference>
<dbReference type="PROSITE" id="PS00571">
    <property type="entry name" value="AMIDASES"/>
    <property type="match status" value="1"/>
</dbReference>
<evidence type="ECO:0000313" key="4">
    <source>
        <dbReference type="Proteomes" id="UP000183410"/>
    </source>
</evidence>
<accession>A0A1I2IWN9</accession>
<dbReference type="InterPro" id="IPR001119">
    <property type="entry name" value="SLH_dom"/>
</dbReference>
<sequence length="649" mass="68256">MPNLLSSWKKHSAALLAGALLLTGPLTASTAAAAAVYQGESSKAIELKLGDASIAPDKLIPSAELKKLFDQSAKLAGGDATFKAATKGTTVTRKDAAVMIAEGLHLSPAAEPYKDVPDKASYASSVGAVMEAKLMLGVNQTNFAPNQSLTYAGAYALAYRIYNYSMPFLLPEATIASIQQAVGQGKLTYKELVQQYLDRIEKYDDQGIKLNAILTINPKALEIAEELDKERAASGIRGPLHGIPVIVKDNYDTNDMPTTAGCLCLKDSIPSEDADQVAKLKAAGAIILAKANLHEFAFGITTSSSLGGQTLNPYALDHYPGGSSGGTGAAIAANFGVIGMGTDTGGSIRIPSTYNSLVGIRPTIGLSSRDGIIPLALSQDVGGPMTRTVADAAIVLDATVGYDPDDVATAASISRIPSSYTSYLDAKGLKGARIGVATELFGTAEAEQPTTEVVQAAVKDLAKLGAVTVDITIPNLKEIMAYPSLSGYEFKFQLNEYLAELGSRAPYHSLTEIIASGQFDKSMEASLKTRDARQSLNTEDYKDIVLFRTKTTKDALLKVMADNKLDAIVYPSTTQTAALIGEAQSAGGNNRLSPFSGFPAITVPAGYTAEGLGASIEFLGREYSEPTLIKLAYSYEQGTKHRVAPVLAP</sequence>
<dbReference type="InterPro" id="IPR036928">
    <property type="entry name" value="AS_sf"/>
</dbReference>
<protein>
    <submittedName>
        <fullName evidence="3">Asp-tRNAAsn/Glu-tRNAGln amidotransferase A subunit</fullName>
    </submittedName>
</protein>
<name>A0A1I2IWN9_9BACL</name>
<dbReference type="GO" id="GO:0016740">
    <property type="term" value="F:transferase activity"/>
    <property type="evidence" value="ECO:0007669"/>
    <property type="project" value="UniProtKB-KW"/>
</dbReference>
<dbReference type="Pfam" id="PF00395">
    <property type="entry name" value="SLH"/>
    <property type="match status" value="1"/>
</dbReference>
<evidence type="ECO:0000256" key="1">
    <source>
        <dbReference type="SAM" id="SignalP"/>
    </source>
</evidence>